<evidence type="ECO:0000256" key="1">
    <source>
        <dbReference type="SAM" id="MobiDB-lite"/>
    </source>
</evidence>
<dbReference type="RefSeq" id="WP_379313067.1">
    <property type="nucleotide sequence ID" value="NZ_JBHUKY010000029.1"/>
</dbReference>
<name>A0ABW5F989_9BACL</name>
<gene>
    <name evidence="2" type="ORF">ACFSX3_17220</name>
</gene>
<evidence type="ECO:0000313" key="2">
    <source>
        <dbReference type="EMBL" id="MFD2411633.1"/>
    </source>
</evidence>
<keyword evidence="3" id="KW-1185">Reference proteome</keyword>
<evidence type="ECO:0000313" key="3">
    <source>
        <dbReference type="Proteomes" id="UP001597448"/>
    </source>
</evidence>
<organism evidence="2 3">
    <name type="scientific">Paenibacillus rhizoplanae</name>
    <dbReference type="NCBI Taxonomy" id="1917181"/>
    <lineage>
        <taxon>Bacteria</taxon>
        <taxon>Bacillati</taxon>
        <taxon>Bacillota</taxon>
        <taxon>Bacilli</taxon>
        <taxon>Bacillales</taxon>
        <taxon>Paenibacillaceae</taxon>
        <taxon>Paenibacillus</taxon>
    </lineage>
</organism>
<proteinExistence type="predicted"/>
<comment type="caution">
    <text evidence="2">The sequence shown here is derived from an EMBL/GenBank/DDBJ whole genome shotgun (WGS) entry which is preliminary data.</text>
</comment>
<reference evidence="3" key="1">
    <citation type="journal article" date="2019" name="Int. J. Syst. Evol. Microbiol.">
        <title>The Global Catalogue of Microorganisms (GCM) 10K type strain sequencing project: providing services to taxonomists for standard genome sequencing and annotation.</title>
        <authorList>
            <consortium name="The Broad Institute Genomics Platform"/>
            <consortium name="The Broad Institute Genome Sequencing Center for Infectious Disease"/>
            <person name="Wu L."/>
            <person name="Ma J."/>
        </authorList>
    </citation>
    <scope>NUCLEOTIDE SEQUENCE [LARGE SCALE GENOMIC DNA]</scope>
    <source>
        <strain evidence="3">CCM 8725</strain>
    </source>
</reference>
<dbReference type="Proteomes" id="UP001597448">
    <property type="component" value="Unassembled WGS sequence"/>
</dbReference>
<feature type="region of interest" description="Disordered" evidence="1">
    <location>
        <begin position="1"/>
        <end position="22"/>
    </location>
</feature>
<sequence length="260" mass="24816">MTGATGAGNTGMTGATGAGNTGVTGMTGATGAGNTGMTGATGAGNTGMTGATGAGNTGMTGATGAGNTGMTGATGAGNTGLTGSTGFTGVTGLTGLTGVTGQTGMTGLTGSITSIFGTYVVNGYSVASTPNTPIGFFNALVTDPAESIGLQGGDTFVLPGGHMYHVSVQASVQYTSSVSPGIGISIDGSVDPFHIVYSGAEVPGSPRPVTPVTMVVIIDALDGGKNMQVVLIEAGTRISTDIINSPDGFVAASVTIMAII</sequence>
<dbReference type="EMBL" id="JBHUKY010000029">
    <property type="protein sequence ID" value="MFD2411633.1"/>
    <property type="molecule type" value="Genomic_DNA"/>
</dbReference>
<protein>
    <submittedName>
        <fullName evidence="2">Collagen-like protein</fullName>
    </submittedName>
</protein>
<accession>A0ABW5F989</accession>